<dbReference type="CDD" id="cd07735">
    <property type="entry name" value="class_II_PDE_MBL-fold"/>
    <property type="match status" value="1"/>
</dbReference>
<name>A0A1N6HMM0_9PROT</name>
<proteinExistence type="predicted"/>
<dbReference type="InterPro" id="IPR001279">
    <property type="entry name" value="Metallo-B-lactamas"/>
</dbReference>
<dbReference type="GO" id="GO:0004521">
    <property type="term" value="F:RNA endonuclease activity"/>
    <property type="evidence" value="ECO:0007669"/>
    <property type="project" value="TreeGrafter"/>
</dbReference>
<dbReference type="STRING" id="44575.SAMN05216419_105212"/>
<dbReference type="Proteomes" id="UP000185062">
    <property type="component" value="Unassembled WGS sequence"/>
</dbReference>
<protein>
    <submittedName>
        <fullName evidence="2">Beta-lactamase superfamily domain-containing protein</fullName>
    </submittedName>
</protein>
<dbReference type="EMBL" id="FSRO01000001">
    <property type="protein sequence ID" value="SIO21011.1"/>
    <property type="molecule type" value="Genomic_DNA"/>
</dbReference>
<dbReference type="GO" id="GO:0006198">
    <property type="term" value="P:cAMP catabolic process"/>
    <property type="evidence" value="ECO:0007669"/>
    <property type="project" value="InterPro"/>
</dbReference>
<dbReference type="InterPro" id="IPR050698">
    <property type="entry name" value="MBL"/>
</dbReference>
<accession>A0A1N6HMM0</accession>
<dbReference type="RefSeq" id="WP_028462330.1">
    <property type="nucleotide sequence ID" value="NZ_FSRO01000001.1"/>
</dbReference>
<feature type="domain" description="Metallo-beta-lactamase" evidence="1">
    <location>
        <begin position="17"/>
        <end position="221"/>
    </location>
</feature>
<dbReference type="PANTHER" id="PTHR11203">
    <property type="entry name" value="CLEAVAGE AND POLYADENYLATION SPECIFICITY FACTOR FAMILY MEMBER"/>
    <property type="match status" value="1"/>
</dbReference>
<dbReference type="SMART" id="SM00849">
    <property type="entry name" value="Lactamase_B"/>
    <property type="match status" value="1"/>
</dbReference>
<sequence>MKLKVLGCSGGIGGRSRTTALLLDSDILIDAGTGVGDLSIAELASIDHVFVSHSHLDHVAFIPFLVDTVGSMRDQPLTVYATQPTLAILQTHLFNEAIWPDFTQIPDSEAPYLRYATIAVGETVDLGGRKITPLPANHIVPAVGFQLDSGQASLVFTGDTTSHDALWGAVNQIENLRYLIIESAFSNQNKTVAIQSRHLCPDLLMAELEKLQRPAEIYITHLKQGDAALIMREIAACAGPFQPRRLSHHQLFEF</sequence>
<evidence type="ECO:0000313" key="3">
    <source>
        <dbReference type="Proteomes" id="UP000185062"/>
    </source>
</evidence>
<dbReference type="AlphaFoldDB" id="A0A1N6HMM0"/>
<dbReference type="InterPro" id="IPR036866">
    <property type="entry name" value="RibonucZ/Hydroxyglut_hydro"/>
</dbReference>
<evidence type="ECO:0000313" key="2">
    <source>
        <dbReference type="EMBL" id="SIO21011.1"/>
    </source>
</evidence>
<reference evidence="2 3" key="1">
    <citation type="submission" date="2016-12" db="EMBL/GenBank/DDBJ databases">
        <authorList>
            <person name="Song W.-J."/>
            <person name="Kurnit D.M."/>
        </authorList>
    </citation>
    <scope>NUCLEOTIDE SEQUENCE [LARGE SCALE GENOMIC DNA]</scope>
    <source>
        <strain evidence="2 3">ATCC 49181</strain>
    </source>
</reference>
<dbReference type="SUPFAM" id="SSF56281">
    <property type="entry name" value="Metallo-hydrolase/oxidoreductase"/>
    <property type="match status" value="1"/>
</dbReference>
<dbReference type="eggNOG" id="COG1234">
    <property type="taxonomic scope" value="Bacteria"/>
</dbReference>
<dbReference type="PANTHER" id="PTHR11203:SF37">
    <property type="entry name" value="INTEGRATOR COMPLEX SUBUNIT 11"/>
    <property type="match status" value="1"/>
</dbReference>
<dbReference type="GO" id="GO:0004115">
    <property type="term" value="F:3',5'-cyclic-AMP phosphodiesterase activity"/>
    <property type="evidence" value="ECO:0007669"/>
    <property type="project" value="InterPro"/>
</dbReference>
<gene>
    <name evidence="2" type="ORF">SAMN02743940_1263</name>
</gene>
<dbReference type="Pfam" id="PF12706">
    <property type="entry name" value="Lactamase_B_2"/>
    <property type="match status" value="1"/>
</dbReference>
<dbReference type="InterPro" id="IPR000396">
    <property type="entry name" value="Pdiesterase2"/>
</dbReference>
<keyword evidence="3" id="KW-1185">Reference proteome</keyword>
<dbReference type="PRINTS" id="PR00388">
    <property type="entry name" value="PDIESTERASE2"/>
</dbReference>
<evidence type="ECO:0000259" key="1">
    <source>
        <dbReference type="SMART" id="SM00849"/>
    </source>
</evidence>
<dbReference type="Gene3D" id="3.60.15.10">
    <property type="entry name" value="Ribonuclease Z/Hydroxyacylglutathione hydrolase-like"/>
    <property type="match status" value="1"/>
</dbReference>
<organism evidence="2 3">
    <name type="scientific">Nitrosomonas cryotolerans ATCC 49181</name>
    <dbReference type="NCBI Taxonomy" id="1131553"/>
    <lineage>
        <taxon>Bacteria</taxon>
        <taxon>Pseudomonadati</taxon>
        <taxon>Pseudomonadota</taxon>
        <taxon>Betaproteobacteria</taxon>
        <taxon>Nitrosomonadales</taxon>
        <taxon>Nitrosomonadaceae</taxon>
        <taxon>Nitrosomonas</taxon>
    </lineage>
</organism>